<dbReference type="InterPro" id="IPR052028">
    <property type="entry name" value="HipA_Ser/Thr_kinase"/>
</dbReference>
<dbReference type="PANTHER" id="PTHR37419:SF8">
    <property type="entry name" value="TOXIN YJJJ"/>
    <property type="match status" value="1"/>
</dbReference>
<dbReference type="RefSeq" id="WP_390229089.1">
    <property type="nucleotide sequence ID" value="NZ_JBHSCN010000005.1"/>
</dbReference>
<evidence type="ECO:0000256" key="3">
    <source>
        <dbReference type="ARBA" id="ARBA00022777"/>
    </source>
</evidence>
<dbReference type="Pfam" id="PF07804">
    <property type="entry name" value="HipA_C"/>
    <property type="match status" value="1"/>
</dbReference>
<dbReference type="Proteomes" id="UP001595900">
    <property type="component" value="Unassembled WGS sequence"/>
</dbReference>
<name>A0ABV8Q6Q9_9MICO</name>
<proteinExistence type="inferred from homology"/>
<gene>
    <name evidence="6" type="ORF">ACFOYW_11610</name>
</gene>
<keyword evidence="2" id="KW-0808">Transferase</keyword>
<accession>A0ABV8Q6Q9</accession>
<evidence type="ECO:0000313" key="7">
    <source>
        <dbReference type="Proteomes" id="UP001595900"/>
    </source>
</evidence>
<keyword evidence="3" id="KW-0418">Kinase</keyword>
<evidence type="ECO:0000256" key="1">
    <source>
        <dbReference type="ARBA" id="ARBA00010164"/>
    </source>
</evidence>
<dbReference type="InterPro" id="IPR012893">
    <property type="entry name" value="HipA-like_C"/>
</dbReference>
<sequence>MTDTSVFVELPGGETVLAGWIHFQINPGEYKPTINFEYAQDYLGAPGAYAFSPDLPLNAGYQSAPMQRETFMALADVQPDSWGRRLLQSESRRAAREAGIRWEPPTGLDLLLAVPDITRQGALRFKADPSGPFVSEVNTRVPSVVDLEDLVAAAERFERGDYDLDDTSIRQLVQVGTTQGGARPKAIVEDDEGRLAIAKLPHPEDRWDVMRWEAVALQLAADSGIETPPFKLHSLSDFRAVLTVTRFDRTPTGGRIGYLSAKGLMLADDGAPVDYTLLADHLTEISASPTHDAEQLFRRVALSLLVSNVDDHMRNHGLLRGAAGWRISPVFDVNPFPMETGVDSTPVSPEDDPYSRDLRLLIENCGHFRLTTARAARIIREVELASAEWAHVAGRFGVEHDSIARMARAFENENRDRARAIADQLPGSAADSDERTPAGSSSRWVPAHIRNGKPVKGYLRGTGQAR</sequence>
<dbReference type="PANTHER" id="PTHR37419">
    <property type="entry name" value="SERINE/THREONINE-PROTEIN KINASE TOXIN HIPA"/>
    <property type="match status" value="1"/>
</dbReference>
<reference evidence="7" key="1">
    <citation type="journal article" date="2019" name="Int. J. Syst. Evol. Microbiol.">
        <title>The Global Catalogue of Microorganisms (GCM) 10K type strain sequencing project: providing services to taxonomists for standard genome sequencing and annotation.</title>
        <authorList>
            <consortium name="The Broad Institute Genomics Platform"/>
            <consortium name="The Broad Institute Genome Sequencing Center for Infectious Disease"/>
            <person name="Wu L."/>
            <person name="Ma J."/>
        </authorList>
    </citation>
    <scope>NUCLEOTIDE SEQUENCE [LARGE SCALE GENOMIC DNA]</scope>
    <source>
        <strain evidence="7">CGMCC 1.10363</strain>
    </source>
</reference>
<evidence type="ECO:0000259" key="5">
    <source>
        <dbReference type="Pfam" id="PF07804"/>
    </source>
</evidence>
<evidence type="ECO:0000256" key="2">
    <source>
        <dbReference type="ARBA" id="ARBA00022679"/>
    </source>
</evidence>
<evidence type="ECO:0000313" key="6">
    <source>
        <dbReference type="EMBL" id="MFC4244021.1"/>
    </source>
</evidence>
<comment type="similarity">
    <text evidence="1">Belongs to the HipA Ser/Thr kinase family.</text>
</comment>
<feature type="region of interest" description="Disordered" evidence="4">
    <location>
        <begin position="423"/>
        <end position="466"/>
    </location>
</feature>
<protein>
    <submittedName>
        <fullName evidence="6">Type II toxin-antitoxin system HipA family toxin</fullName>
    </submittedName>
</protein>
<dbReference type="EMBL" id="JBHSCN010000005">
    <property type="protein sequence ID" value="MFC4244021.1"/>
    <property type="molecule type" value="Genomic_DNA"/>
</dbReference>
<evidence type="ECO:0000256" key="4">
    <source>
        <dbReference type="SAM" id="MobiDB-lite"/>
    </source>
</evidence>
<keyword evidence="7" id="KW-1185">Reference proteome</keyword>
<comment type="caution">
    <text evidence="6">The sequence shown here is derived from an EMBL/GenBank/DDBJ whole genome shotgun (WGS) entry which is preliminary data.</text>
</comment>
<organism evidence="6 7">
    <name type="scientific">Gryllotalpicola reticulitermitis</name>
    <dbReference type="NCBI Taxonomy" id="1184153"/>
    <lineage>
        <taxon>Bacteria</taxon>
        <taxon>Bacillati</taxon>
        <taxon>Actinomycetota</taxon>
        <taxon>Actinomycetes</taxon>
        <taxon>Micrococcales</taxon>
        <taxon>Microbacteriaceae</taxon>
        <taxon>Gryllotalpicola</taxon>
    </lineage>
</organism>
<feature type="domain" description="HipA-like C-terminal" evidence="5">
    <location>
        <begin position="179"/>
        <end position="389"/>
    </location>
</feature>